<evidence type="ECO:0008006" key="4">
    <source>
        <dbReference type="Google" id="ProtNLM"/>
    </source>
</evidence>
<organism evidence="2 3">
    <name type="scientific">Methylobacterium nodulans (strain LMG 21967 / CNCM I-2342 / ORS 2060)</name>
    <dbReference type="NCBI Taxonomy" id="460265"/>
    <lineage>
        <taxon>Bacteria</taxon>
        <taxon>Pseudomonadati</taxon>
        <taxon>Pseudomonadota</taxon>
        <taxon>Alphaproteobacteria</taxon>
        <taxon>Hyphomicrobiales</taxon>
        <taxon>Methylobacteriaceae</taxon>
        <taxon>Methylobacterium</taxon>
    </lineage>
</organism>
<keyword evidence="1" id="KW-0732">Signal</keyword>
<dbReference type="KEGG" id="mno:Mnod_3244"/>
<accession>B8IKY0</accession>
<dbReference type="SUPFAM" id="SSF51182">
    <property type="entry name" value="RmlC-like cupins"/>
    <property type="match status" value="1"/>
</dbReference>
<dbReference type="CDD" id="cd02228">
    <property type="entry name" value="cupin_EutQ"/>
    <property type="match status" value="1"/>
</dbReference>
<feature type="signal peptide" evidence="1">
    <location>
        <begin position="1"/>
        <end position="26"/>
    </location>
</feature>
<dbReference type="InterPro" id="IPR014710">
    <property type="entry name" value="RmlC-like_jellyroll"/>
</dbReference>
<dbReference type="AlphaFoldDB" id="B8IKY0"/>
<dbReference type="InterPro" id="IPR010424">
    <property type="entry name" value="EutQ"/>
</dbReference>
<name>B8IKY0_METNO</name>
<dbReference type="Pfam" id="PF06249">
    <property type="entry name" value="EutQ"/>
    <property type="match status" value="1"/>
</dbReference>
<evidence type="ECO:0000313" key="3">
    <source>
        <dbReference type="Proteomes" id="UP000008207"/>
    </source>
</evidence>
<dbReference type="InterPro" id="IPR011051">
    <property type="entry name" value="RmlC_Cupin_sf"/>
</dbReference>
<protein>
    <recommendedName>
        <fullName evidence="4">Ethanolamine utilization protein EutQ</fullName>
    </recommendedName>
</protein>
<sequence>MHKIQSLGILAGVAALVLGAGFTAQGHGVETSAEMTYVKAASSKKIKSMNEPGVKAFFEDIVSSKDPKSPITCAMFRLEKSEPLKYTYDYDDTKIILDGEITVSDGKSTFTAHKGDALLLPKGANITFTTASSGLAWACGQRPAS</sequence>
<dbReference type="RefSeq" id="WP_015929831.1">
    <property type="nucleotide sequence ID" value="NC_011894.1"/>
</dbReference>
<dbReference type="PANTHER" id="PTHR36169">
    <property type="entry name" value="ETHANOLAMINE UTILIZATION PROTEIN EUTQ"/>
    <property type="match status" value="1"/>
</dbReference>
<dbReference type="eggNOG" id="COG4766">
    <property type="taxonomic scope" value="Bacteria"/>
</dbReference>
<gene>
    <name evidence="2" type="ordered locus">Mnod_3244</name>
</gene>
<dbReference type="Proteomes" id="UP000008207">
    <property type="component" value="Chromosome"/>
</dbReference>
<evidence type="ECO:0000256" key="1">
    <source>
        <dbReference type="SAM" id="SignalP"/>
    </source>
</evidence>
<keyword evidence="3" id="KW-1185">Reference proteome</keyword>
<dbReference type="STRING" id="460265.Mnod_3244"/>
<reference evidence="2 3" key="1">
    <citation type="submission" date="2009-01" db="EMBL/GenBank/DDBJ databases">
        <title>Complete sequence of chromosome of Methylobacterium nodulans ORS 2060.</title>
        <authorList>
            <consortium name="US DOE Joint Genome Institute"/>
            <person name="Lucas S."/>
            <person name="Copeland A."/>
            <person name="Lapidus A."/>
            <person name="Glavina del Rio T."/>
            <person name="Dalin E."/>
            <person name="Tice H."/>
            <person name="Bruce D."/>
            <person name="Goodwin L."/>
            <person name="Pitluck S."/>
            <person name="Sims D."/>
            <person name="Brettin T."/>
            <person name="Detter J.C."/>
            <person name="Han C."/>
            <person name="Larimer F."/>
            <person name="Land M."/>
            <person name="Hauser L."/>
            <person name="Kyrpides N."/>
            <person name="Ivanova N."/>
            <person name="Marx C.J."/>
            <person name="Richardson P."/>
        </authorList>
    </citation>
    <scope>NUCLEOTIDE SEQUENCE [LARGE SCALE GENOMIC DNA]</scope>
    <source>
        <strain evidence="3">LMG 21967 / CNCM I-2342 / ORS 2060</strain>
    </source>
</reference>
<dbReference type="EMBL" id="CP001349">
    <property type="protein sequence ID" value="ACL58168.1"/>
    <property type="molecule type" value="Genomic_DNA"/>
</dbReference>
<dbReference type="HOGENOM" id="CLU_141740_0_0_5"/>
<dbReference type="Gene3D" id="2.60.120.10">
    <property type="entry name" value="Jelly Rolls"/>
    <property type="match status" value="1"/>
</dbReference>
<dbReference type="PANTHER" id="PTHR36169:SF1">
    <property type="entry name" value="ACETATE KINASE EUTQ"/>
    <property type="match status" value="1"/>
</dbReference>
<evidence type="ECO:0000313" key="2">
    <source>
        <dbReference type="EMBL" id="ACL58168.1"/>
    </source>
</evidence>
<proteinExistence type="predicted"/>
<feature type="chain" id="PRO_5002871943" description="Ethanolamine utilization protein EutQ" evidence="1">
    <location>
        <begin position="27"/>
        <end position="145"/>
    </location>
</feature>